<dbReference type="SUPFAM" id="SSF55785">
    <property type="entry name" value="PYP-like sensor domain (PAS domain)"/>
    <property type="match status" value="1"/>
</dbReference>
<reference evidence="7 8" key="1">
    <citation type="submission" date="2010-08" db="EMBL/GenBank/DDBJ databases">
        <title>Complete sequence of Clostridium cellulovorans 743B.</title>
        <authorList>
            <consortium name="US DOE Joint Genome Institute"/>
            <person name="Lucas S."/>
            <person name="Copeland A."/>
            <person name="Lapidus A."/>
            <person name="Cheng J.-F."/>
            <person name="Bruce D."/>
            <person name="Goodwin L."/>
            <person name="Pitluck S."/>
            <person name="Chertkov O."/>
            <person name="Detter J.C."/>
            <person name="Han C."/>
            <person name="Tapia R."/>
            <person name="Land M."/>
            <person name="Hauser L."/>
            <person name="Chang Y.-J."/>
            <person name="Jeffries C."/>
            <person name="Kyrpides N."/>
            <person name="Ivanova N."/>
            <person name="Mikhailova N."/>
            <person name="Hemme C.L."/>
            <person name="Woyke T."/>
        </authorList>
    </citation>
    <scope>NUCLEOTIDE SEQUENCE [LARGE SCALE GENOMIC DNA]</scope>
    <source>
        <strain evidence="8">ATCC 35296 / DSM 3052 / OCM 3 / 743B</strain>
    </source>
</reference>
<dbReference type="eggNOG" id="COG4191">
    <property type="taxonomic scope" value="Bacteria"/>
</dbReference>
<dbReference type="InterPro" id="IPR000014">
    <property type="entry name" value="PAS"/>
</dbReference>
<dbReference type="Gene3D" id="3.30.450.20">
    <property type="entry name" value="PAS domain"/>
    <property type="match status" value="1"/>
</dbReference>
<keyword evidence="4 7" id="KW-0418">Kinase</keyword>
<dbReference type="InterPro" id="IPR005467">
    <property type="entry name" value="His_kinase_dom"/>
</dbReference>
<dbReference type="InterPro" id="IPR003661">
    <property type="entry name" value="HisK_dim/P_dom"/>
</dbReference>
<dbReference type="Pfam" id="PF13426">
    <property type="entry name" value="PAS_9"/>
    <property type="match status" value="1"/>
</dbReference>
<proteinExistence type="predicted"/>
<accession>D9SQP6</accession>
<evidence type="ECO:0000256" key="2">
    <source>
        <dbReference type="ARBA" id="ARBA00012438"/>
    </source>
</evidence>
<dbReference type="PANTHER" id="PTHR43065:SF50">
    <property type="entry name" value="HISTIDINE KINASE"/>
    <property type="match status" value="1"/>
</dbReference>
<keyword evidence="8" id="KW-1185">Reference proteome</keyword>
<evidence type="ECO:0000256" key="1">
    <source>
        <dbReference type="ARBA" id="ARBA00000085"/>
    </source>
</evidence>
<evidence type="ECO:0000259" key="6">
    <source>
        <dbReference type="PROSITE" id="PS50109"/>
    </source>
</evidence>
<keyword evidence="4 7" id="KW-0808">Transferase</keyword>
<dbReference type="SMART" id="SM00387">
    <property type="entry name" value="HATPase_c"/>
    <property type="match status" value="1"/>
</dbReference>
<evidence type="ECO:0000256" key="3">
    <source>
        <dbReference type="ARBA" id="ARBA00022553"/>
    </source>
</evidence>
<gene>
    <name evidence="7" type="ordered locus">Clocel_2540</name>
</gene>
<keyword evidence="3" id="KW-0597">Phosphoprotein</keyword>
<dbReference type="EMBL" id="CP002160">
    <property type="protein sequence ID" value="ADL52252.1"/>
    <property type="molecule type" value="Genomic_DNA"/>
</dbReference>
<dbReference type="SUPFAM" id="SSF55874">
    <property type="entry name" value="ATPase domain of HSP90 chaperone/DNA topoisomerase II/histidine kinase"/>
    <property type="match status" value="1"/>
</dbReference>
<dbReference type="Proteomes" id="UP000002730">
    <property type="component" value="Chromosome"/>
</dbReference>
<dbReference type="GO" id="GO:0000155">
    <property type="term" value="F:phosphorelay sensor kinase activity"/>
    <property type="evidence" value="ECO:0007669"/>
    <property type="project" value="InterPro"/>
</dbReference>
<dbReference type="Pfam" id="PF02518">
    <property type="entry name" value="HATPase_c"/>
    <property type="match status" value="1"/>
</dbReference>
<protein>
    <recommendedName>
        <fullName evidence="2">histidine kinase</fullName>
        <ecNumber evidence="2">2.7.13.3</ecNumber>
    </recommendedName>
</protein>
<dbReference type="OrthoDB" id="9784397at2"/>
<dbReference type="PRINTS" id="PR00344">
    <property type="entry name" value="BCTRLSENSOR"/>
</dbReference>
<sequence>MDINYMYKNIKKYISDSIIVTDSEGNIEDVNPQTEKSWNYSCDELLRLSIGQLFLLDDNFQGVFENTKSKYVIALKTWMGELIAVDKNKKTFRLEVIVCPTLDEFTKIIKYILICKDVANTHGLIHDLEEKDKKLRESYEALSNVQLSMIQEDKMANIGQLSAGIAHEINNPLGFIISNFGTLEKYIDKLFLIINSYKNLINSFKTEGFSEEAIERLNKEERKVDLDFITSDIVELFKDTEDGIERVRKIVVAMKNFAHSTVEGEFQQYDINEGITQTLVIAKNELKYNATVEVMLGEIPFVQAQGNEINQTILNIIINASHAIKEKQQKIDPNFFGQLTIKTYCENDYVSCVIEDNGTGIPKEVQNKIFEPFYTTKPIGKGTGLGLSIAYDTIVNKHRGKLEVESTLGIGAKFTIKLPILLEKEDEGVTNE</sequence>
<dbReference type="PROSITE" id="PS50109">
    <property type="entry name" value="HIS_KIN"/>
    <property type="match status" value="1"/>
</dbReference>
<evidence type="ECO:0000256" key="5">
    <source>
        <dbReference type="ARBA" id="ARBA00023012"/>
    </source>
</evidence>
<dbReference type="CDD" id="cd00082">
    <property type="entry name" value="HisKA"/>
    <property type="match status" value="1"/>
</dbReference>
<name>D9SQP6_CLOC7</name>
<dbReference type="Gene3D" id="3.30.565.10">
    <property type="entry name" value="Histidine kinase-like ATPase, C-terminal domain"/>
    <property type="match status" value="1"/>
</dbReference>
<dbReference type="RefSeq" id="WP_010075512.1">
    <property type="nucleotide sequence ID" value="NC_014393.1"/>
</dbReference>
<dbReference type="SUPFAM" id="SSF47384">
    <property type="entry name" value="Homodimeric domain of signal transducing histidine kinase"/>
    <property type="match status" value="1"/>
</dbReference>
<evidence type="ECO:0000313" key="8">
    <source>
        <dbReference type="Proteomes" id="UP000002730"/>
    </source>
</evidence>
<dbReference type="STRING" id="573061.Clocel_2540"/>
<dbReference type="PANTHER" id="PTHR43065">
    <property type="entry name" value="SENSOR HISTIDINE KINASE"/>
    <property type="match status" value="1"/>
</dbReference>
<comment type="catalytic activity">
    <reaction evidence="1">
        <text>ATP + protein L-histidine = ADP + protein N-phospho-L-histidine.</text>
        <dbReference type="EC" id="2.7.13.3"/>
    </reaction>
</comment>
<keyword evidence="5" id="KW-0902">Two-component regulatory system</keyword>
<dbReference type="NCBIfam" id="TIGR00229">
    <property type="entry name" value="sensory_box"/>
    <property type="match status" value="1"/>
</dbReference>
<organism evidence="7 8">
    <name type="scientific">Clostridium cellulovorans (strain ATCC 35296 / DSM 3052 / OCM 3 / 743B)</name>
    <dbReference type="NCBI Taxonomy" id="573061"/>
    <lineage>
        <taxon>Bacteria</taxon>
        <taxon>Bacillati</taxon>
        <taxon>Bacillota</taxon>
        <taxon>Clostridia</taxon>
        <taxon>Eubacteriales</taxon>
        <taxon>Clostridiaceae</taxon>
        <taxon>Clostridium</taxon>
    </lineage>
</organism>
<dbReference type="InterPro" id="IPR003594">
    <property type="entry name" value="HATPase_dom"/>
</dbReference>
<dbReference type="InterPro" id="IPR004358">
    <property type="entry name" value="Sig_transdc_His_kin-like_C"/>
</dbReference>
<evidence type="ECO:0000313" key="7">
    <source>
        <dbReference type="EMBL" id="ADL52252.1"/>
    </source>
</evidence>
<evidence type="ECO:0000256" key="4">
    <source>
        <dbReference type="ARBA" id="ARBA00022777"/>
    </source>
</evidence>
<dbReference type="InterPro" id="IPR035965">
    <property type="entry name" value="PAS-like_dom_sf"/>
</dbReference>
<dbReference type="SMART" id="SM00091">
    <property type="entry name" value="PAS"/>
    <property type="match status" value="1"/>
</dbReference>
<dbReference type="InterPro" id="IPR036890">
    <property type="entry name" value="HATPase_C_sf"/>
</dbReference>
<dbReference type="EC" id="2.7.13.3" evidence="2"/>
<dbReference type="CDD" id="cd00130">
    <property type="entry name" value="PAS"/>
    <property type="match status" value="1"/>
</dbReference>
<dbReference type="Gene3D" id="1.10.287.130">
    <property type="match status" value="1"/>
</dbReference>
<feature type="domain" description="Histidine kinase" evidence="6">
    <location>
        <begin position="164"/>
        <end position="422"/>
    </location>
</feature>
<dbReference type="InterPro" id="IPR036097">
    <property type="entry name" value="HisK_dim/P_sf"/>
</dbReference>
<dbReference type="KEGG" id="ccb:Clocel_2540"/>
<dbReference type="HOGENOM" id="CLU_000445_114_39_9"/>
<dbReference type="AlphaFoldDB" id="D9SQP6"/>